<dbReference type="FunFam" id="3.30.70.1230:FF:000032">
    <property type="entry name" value="Adenylyl cyclase 78C"/>
    <property type="match status" value="1"/>
</dbReference>
<sequence>MEDSNHTMDEDNSVSDADVESSRRRLWKKAISQITSTQHVPSEIDHLSYSPLLIDQLSTIGPLDNMSTSEVPTLCVTSPELHTLPPGGASSNKSVTKTTSPSSEYPPETLISMESATEEDIMKPKEDSQCDTMIPVFKRGVLYKGIYCPSLTNSFRESSLEMSYQRYSHRQRQKSLIIVNLVDMALKAVLTAAWVSYNKVEISEIDNTQLTWTVYTMLSNLAMCLLGWWRCFANNYLQWAAVSTWILLNLQGFISHGIGLNNKEYLIWYILFIVFVTYAMLPLPLRWCFIGGCTTSILHVIITVRIKMNKGPLSSCSIHEMGALCLVYIGINSAGMYTKFLTDRGQRRAFLETHRSTETRMRTQKENDQQEKLLLSVLPDFVAKEMISDIANEAESGSFTPHQFHRIYIHCYEHVSILFADIKGFTEWASQCSAQELVRVLNDLFAKFDRLAAENHCLRIKLLGDCYYCVSGLPKPRSDHAHCCVEMGLHMITAIQDVRKKLNVDLNMRIGIHSGSVLCGVLGLRKWQFDVWSYDVTLANHLESGGIPGRVHISRATLDCLQDMYEVEPGYGETRDSYLKEHQVETFLIKSQEPTKMIRRGRFQTMISRSRLWSEDSGAQQDSRNSVSSQASSQSAVVLNKDSLNLLSNNQSLGFIDEEINHLNWTPEIPFENLSSTGQEIDEDPESVEDINVSVNSTRPSQIPTKVDDILDQCIEIDNNEKLRKENINRWTLRFKQPDMEEKFCQLPEDMFKSNMVCCFFVWTFIFLCQCIILPRSGILIISLLVTTLLLSGAVVLVMAEEFHQLPTYLHNMSSILVNNRIKRTLFICSCVCLMCFSSTLSLILNPDDHNLLLCSNCNPQQHPVSVNNTQYQQPHHSHSRHRRSVYDTHNMLDEEHLLLLKLKEKLKDNEELRDGYGEKKKTSDKQKKPLETKTNVRTQTHYKQTETLGEKTNHRKRKGHDLSESAMIKNTINAIEDEMKENNFASETIDHDKRCIPKEKLDFDSSMQVDIDVDNIQYKDVQDIRLVNVNKENSYKIDINKLGTNFAKRENNLYNLGATLSTKNDDQNVPIIDKPKKILANFRFNQLDETKRQSDRLDSETDCDDFGARSTTSDALPDLPDVVVSRFIEEHENKTKHGRPVKKTLLNIKTINTLKKEVKAEKREGTNTRSIDIRSHGTNSRVVEEVIDSRILHNDRMKDLDEATARNKSEAFEIITRIDGRTAIGARVVQGASFTRNADGNETIVRMKRHTDDLGLSNEYINQYMTYLATNFNATKQELSPILEKCVHPEWLVFTWVLCLVALATTLKLYFVVKAMLAVLMVTMYSLLILVFYPTIFKQRYDQEFQMPLMSPMLLLLAVFLILVAYHARLVEITSRLDFLYKREAERELSEMRETRSNNRQLLRNILPDHVANHFLTQDRQTEELYSQSRDNVGVMFASIPNFTEFYSEDINKGMECIRLLNEIIVDFDELLSEPRFRSIEKIKTVGACYMAASGLDPKHNNQHDELDHVCALIDFSLGMKQCLDEVNKHSFNNFFLRVGISSGPVVGGVIGARKPVYDVWGNTVNEASRMDSTGVGGCIQVPRHTASILAARGYLTEYRGQVPVKGKGDMETYFVSGRASTDPAGFTRHPSQHNSLAAVVYGMVQARRRKNTIKRPSQGGGLSRTKSQHHSSTSSSGAGGGARHHTLYNDTTSSPNIQHFLSQQVNSNENQSPSSDPIHPTGRKINFSSFRIHNRNSPGLGFRRNTTRIHRAKPSGEIANTHGIGKSAKNPDDCASNGKTNASETKTNLAESTRSFNVEDTGDRNLSISGIDGSLSISNNRSAPQTPHTRTGPHRSVSMNFQSHSNVHLNDLR</sequence>
<dbReference type="Pfam" id="PF00211">
    <property type="entry name" value="Guanylate_cyc"/>
    <property type="match status" value="2"/>
</dbReference>
<accession>A0A8D8SAA6</accession>
<evidence type="ECO:0000256" key="14">
    <source>
        <dbReference type="RuleBase" id="RU000405"/>
    </source>
</evidence>
<evidence type="ECO:0000256" key="5">
    <source>
        <dbReference type="ARBA" id="ARBA00022692"/>
    </source>
</evidence>
<feature type="compositionally biased region" description="Polar residues" evidence="15">
    <location>
        <begin position="1779"/>
        <end position="1800"/>
    </location>
</feature>
<feature type="region of interest" description="Disordered" evidence="15">
    <location>
        <begin position="1091"/>
        <end position="1112"/>
    </location>
</feature>
<feature type="compositionally biased region" description="Basic and acidic residues" evidence="15">
    <location>
        <begin position="1091"/>
        <end position="1100"/>
    </location>
</feature>
<dbReference type="SMART" id="SM00044">
    <property type="entry name" value="CYCc"/>
    <property type="match status" value="2"/>
</dbReference>
<evidence type="ECO:0000256" key="1">
    <source>
        <dbReference type="ARBA" id="ARBA00001593"/>
    </source>
</evidence>
<feature type="transmembrane region" description="Helical" evidence="16">
    <location>
        <begin position="1318"/>
        <end position="1338"/>
    </location>
</feature>
<keyword evidence="7" id="KW-0547">Nucleotide-binding</keyword>
<evidence type="ECO:0000256" key="6">
    <source>
        <dbReference type="ARBA" id="ARBA00022723"/>
    </source>
</evidence>
<feature type="compositionally biased region" description="Acidic residues" evidence="15">
    <location>
        <begin position="10"/>
        <end position="19"/>
    </location>
</feature>
<protein>
    <recommendedName>
        <fullName evidence="4">adenylate cyclase</fullName>
        <ecNumber evidence="4">4.6.1.1</ecNumber>
    </recommendedName>
</protein>
<name>A0A8D8SAA6_9HEMI</name>
<evidence type="ECO:0000256" key="7">
    <source>
        <dbReference type="ARBA" id="ARBA00022741"/>
    </source>
</evidence>
<feature type="region of interest" description="Disordered" evidence="15">
    <location>
        <begin position="912"/>
        <end position="964"/>
    </location>
</feature>
<dbReference type="GO" id="GO:0005886">
    <property type="term" value="C:plasma membrane"/>
    <property type="evidence" value="ECO:0007669"/>
    <property type="project" value="InterPro"/>
</dbReference>
<dbReference type="InterPro" id="IPR009398">
    <property type="entry name" value="Adcy_conserved_dom"/>
</dbReference>
<keyword evidence="5 16" id="KW-0812">Transmembrane</keyword>
<evidence type="ECO:0000259" key="17">
    <source>
        <dbReference type="PROSITE" id="PS50125"/>
    </source>
</evidence>
<feature type="domain" description="Guanylate cyclase" evidence="17">
    <location>
        <begin position="416"/>
        <end position="543"/>
    </location>
</feature>
<feature type="transmembrane region" description="Helical" evidence="16">
    <location>
        <begin position="236"/>
        <end position="259"/>
    </location>
</feature>
<dbReference type="Pfam" id="PF06327">
    <property type="entry name" value="Adcy_cons_dom"/>
    <property type="match status" value="1"/>
</dbReference>
<evidence type="ECO:0000256" key="16">
    <source>
        <dbReference type="SAM" id="Phobius"/>
    </source>
</evidence>
<feature type="transmembrane region" description="Helical" evidence="16">
    <location>
        <begin position="1350"/>
        <end position="1369"/>
    </location>
</feature>
<feature type="transmembrane region" description="Helical" evidence="16">
    <location>
        <begin position="825"/>
        <end position="845"/>
    </location>
</feature>
<feature type="compositionally biased region" description="Polar residues" evidence="15">
    <location>
        <begin position="933"/>
        <end position="948"/>
    </location>
</feature>
<feature type="transmembrane region" description="Helical" evidence="16">
    <location>
        <begin position="209"/>
        <end position="229"/>
    </location>
</feature>
<dbReference type="InterPro" id="IPR001054">
    <property type="entry name" value="A/G_cyclase"/>
</dbReference>
<keyword evidence="9" id="KW-0460">Magnesium</keyword>
<dbReference type="PROSITE" id="PS50125">
    <property type="entry name" value="GUANYLATE_CYCLASE_2"/>
    <property type="match status" value="2"/>
</dbReference>
<dbReference type="GO" id="GO:0004016">
    <property type="term" value="F:adenylate cyclase activity"/>
    <property type="evidence" value="ECO:0007669"/>
    <property type="project" value="UniProtKB-EC"/>
</dbReference>
<proteinExistence type="inferred from homology"/>
<dbReference type="SUPFAM" id="SSF55073">
    <property type="entry name" value="Nucleotide cyclase"/>
    <property type="match status" value="2"/>
</dbReference>
<dbReference type="InterPro" id="IPR018297">
    <property type="entry name" value="A/G_cyclase_CS"/>
</dbReference>
<dbReference type="GO" id="GO:0035556">
    <property type="term" value="P:intracellular signal transduction"/>
    <property type="evidence" value="ECO:0007669"/>
    <property type="project" value="InterPro"/>
</dbReference>
<feature type="compositionally biased region" description="Polar residues" evidence="15">
    <location>
        <begin position="1728"/>
        <end position="1739"/>
    </location>
</feature>
<keyword evidence="11" id="KW-0115">cAMP biosynthesis</keyword>
<keyword evidence="8" id="KW-0067">ATP-binding</keyword>
<feature type="region of interest" description="Disordered" evidence="15">
    <location>
        <begin position="1"/>
        <end position="22"/>
    </location>
</feature>
<organism evidence="18">
    <name type="scientific">Cacopsylla melanoneura</name>
    <dbReference type="NCBI Taxonomy" id="428564"/>
    <lineage>
        <taxon>Eukaryota</taxon>
        <taxon>Metazoa</taxon>
        <taxon>Ecdysozoa</taxon>
        <taxon>Arthropoda</taxon>
        <taxon>Hexapoda</taxon>
        <taxon>Insecta</taxon>
        <taxon>Pterygota</taxon>
        <taxon>Neoptera</taxon>
        <taxon>Paraneoptera</taxon>
        <taxon>Hemiptera</taxon>
        <taxon>Sternorrhyncha</taxon>
        <taxon>Psylloidea</taxon>
        <taxon>Psyllidae</taxon>
        <taxon>Psyllinae</taxon>
        <taxon>Cacopsylla</taxon>
    </lineage>
</organism>
<dbReference type="InterPro" id="IPR029787">
    <property type="entry name" value="Nucleotide_cyclase"/>
</dbReference>
<comment type="catalytic activity">
    <reaction evidence="1">
        <text>ATP = 3',5'-cyclic AMP + diphosphate</text>
        <dbReference type="Rhea" id="RHEA:15389"/>
        <dbReference type="ChEBI" id="CHEBI:30616"/>
        <dbReference type="ChEBI" id="CHEBI:33019"/>
        <dbReference type="ChEBI" id="CHEBI:58165"/>
        <dbReference type="EC" id="4.6.1.1"/>
    </reaction>
</comment>
<dbReference type="Gene3D" id="3.30.70.1230">
    <property type="entry name" value="Nucleotide cyclase"/>
    <property type="match status" value="2"/>
</dbReference>
<evidence type="ECO:0000256" key="13">
    <source>
        <dbReference type="ARBA" id="ARBA00023239"/>
    </source>
</evidence>
<reference evidence="18" key="1">
    <citation type="submission" date="2021-05" db="EMBL/GenBank/DDBJ databases">
        <authorList>
            <person name="Alioto T."/>
            <person name="Alioto T."/>
            <person name="Gomez Garrido J."/>
        </authorList>
    </citation>
    <scope>NUCLEOTIDE SEQUENCE</scope>
</reference>
<dbReference type="PANTHER" id="PTHR45627:SF1">
    <property type="entry name" value="ADENYLATE CYCLASE TYPE 8"/>
    <property type="match status" value="1"/>
</dbReference>
<feature type="region of interest" description="Disordered" evidence="15">
    <location>
        <begin position="1652"/>
        <end position="1855"/>
    </location>
</feature>
<evidence type="ECO:0000256" key="15">
    <source>
        <dbReference type="SAM" id="MobiDB-lite"/>
    </source>
</evidence>
<comment type="cofactor">
    <cofactor evidence="2">
        <name>Mg(2+)</name>
        <dbReference type="ChEBI" id="CHEBI:18420"/>
    </cofactor>
</comment>
<dbReference type="Pfam" id="PF16214">
    <property type="entry name" value="AC_N"/>
    <property type="match status" value="1"/>
</dbReference>
<keyword evidence="12 16" id="KW-0472">Membrane</keyword>
<feature type="compositionally biased region" description="Polar residues" evidence="15">
    <location>
        <begin position="1690"/>
        <end position="1717"/>
    </location>
</feature>
<feature type="compositionally biased region" description="Polar residues" evidence="15">
    <location>
        <begin position="1839"/>
        <end position="1855"/>
    </location>
</feature>
<dbReference type="GO" id="GO:0007189">
    <property type="term" value="P:adenylate cyclase-activating G protein-coupled receptor signaling pathway"/>
    <property type="evidence" value="ECO:0007669"/>
    <property type="project" value="TreeGrafter"/>
</dbReference>
<dbReference type="EC" id="4.6.1.1" evidence="4"/>
<evidence type="ECO:0000256" key="10">
    <source>
        <dbReference type="ARBA" id="ARBA00022989"/>
    </source>
</evidence>
<dbReference type="EMBL" id="HBUF01213052">
    <property type="protein sequence ID" value="CAG6666144.1"/>
    <property type="molecule type" value="Transcribed_RNA"/>
</dbReference>
<feature type="transmembrane region" description="Helical" evidence="16">
    <location>
        <begin position="265"/>
        <end position="281"/>
    </location>
</feature>
<dbReference type="FunFam" id="3.30.70.1230:FF:000011">
    <property type="entry name" value="Adenylate cyclase"/>
    <property type="match status" value="1"/>
</dbReference>
<evidence type="ECO:0000256" key="3">
    <source>
        <dbReference type="ARBA" id="ARBA00004141"/>
    </source>
</evidence>
<evidence type="ECO:0000256" key="12">
    <source>
        <dbReference type="ARBA" id="ARBA00023136"/>
    </source>
</evidence>
<feature type="domain" description="Guanylate cyclase" evidence="17">
    <location>
        <begin position="1435"/>
        <end position="1573"/>
    </location>
</feature>
<evidence type="ECO:0000256" key="8">
    <source>
        <dbReference type="ARBA" id="ARBA00022840"/>
    </source>
</evidence>
<keyword evidence="13 14" id="KW-0456">Lyase</keyword>
<comment type="subcellular location">
    <subcellularLocation>
        <location evidence="3">Membrane</location>
        <topology evidence="3">Multi-pass membrane protein</topology>
    </subcellularLocation>
</comment>
<dbReference type="GO" id="GO:0046872">
    <property type="term" value="F:metal ion binding"/>
    <property type="evidence" value="ECO:0007669"/>
    <property type="project" value="UniProtKB-KW"/>
</dbReference>
<comment type="similarity">
    <text evidence="14">Belongs to the adenylyl cyclase class-4/guanylyl cyclase family.</text>
</comment>
<feature type="transmembrane region" description="Helical" evidence="16">
    <location>
        <begin position="781"/>
        <end position="804"/>
    </location>
</feature>
<dbReference type="GO" id="GO:0005524">
    <property type="term" value="F:ATP binding"/>
    <property type="evidence" value="ECO:0007669"/>
    <property type="project" value="UniProtKB-KW"/>
</dbReference>
<dbReference type="CDD" id="cd07302">
    <property type="entry name" value="CHD"/>
    <property type="match status" value="2"/>
</dbReference>
<dbReference type="PROSITE" id="PS00452">
    <property type="entry name" value="GUANYLATE_CYCLASE_1"/>
    <property type="match status" value="1"/>
</dbReference>
<evidence type="ECO:0000256" key="2">
    <source>
        <dbReference type="ARBA" id="ARBA00001946"/>
    </source>
</evidence>
<keyword evidence="6" id="KW-0479">Metal-binding</keyword>
<keyword evidence="10 16" id="KW-1133">Transmembrane helix</keyword>
<feature type="compositionally biased region" description="Basic and acidic residues" evidence="15">
    <location>
        <begin position="912"/>
        <end position="932"/>
    </location>
</feature>
<evidence type="ECO:0000256" key="4">
    <source>
        <dbReference type="ARBA" id="ARBA00012201"/>
    </source>
</evidence>
<dbReference type="InterPro" id="IPR032628">
    <property type="entry name" value="AC_N"/>
</dbReference>
<evidence type="ECO:0000256" key="9">
    <source>
        <dbReference type="ARBA" id="ARBA00022842"/>
    </source>
</evidence>
<evidence type="ECO:0000313" key="18">
    <source>
        <dbReference type="EMBL" id="CAG6666144.1"/>
    </source>
</evidence>
<feature type="transmembrane region" description="Helical" evidence="16">
    <location>
        <begin position="176"/>
        <end position="197"/>
    </location>
</feature>
<feature type="transmembrane region" description="Helical" evidence="16">
    <location>
        <begin position="756"/>
        <end position="775"/>
    </location>
</feature>
<feature type="compositionally biased region" description="Polar residues" evidence="15">
    <location>
        <begin position="89"/>
        <end position="103"/>
    </location>
</feature>
<evidence type="ECO:0000256" key="11">
    <source>
        <dbReference type="ARBA" id="ARBA00022998"/>
    </source>
</evidence>
<dbReference type="GO" id="GO:0006171">
    <property type="term" value="P:cAMP biosynthetic process"/>
    <property type="evidence" value="ECO:0007669"/>
    <property type="project" value="UniProtKB-KW"/>
</dbReference>
<feature type="region of interest" description="Disordered" evidence="15">
    <location>
        <begin position="78"/>
        <end position="109"/>
    </location>
</feature>
<dbReference type="PANTHER" id="PTHR45627">
    <property type="entry name" value="ADENYLATE CYCLASE TYPE 1"/>
    <property type="match status" value="1"/>
</dbReference>
<feature type="compositionally biased region" description="Low complexity" evidence="15">
    <location>
        <begin position="1807"/>
        <end position="1822"/>
    </location>
</feature>